<name>A0A074WBB2_9PEZI</name>
<evidence type="ECO:0000313" key="2">
    <source>
        <dbReference type="EMBL" id="KEQ68874.1"/>
    </source>
</evidence>
<evidence type="ECO:0000256" key="1">
    <source>
        <dbReference type="SAM" id="MobiDB-lite"/>
    </source>
</evidence>
<feature type="compositionally biased region" description="Low complexity" evidence="1">
    <location>
        <begin position="309"/>
        <end position="318"/>
    </location>
</feature>
<dbReference type="Proteomes" id="UP000027730">
    <property type="component" value="Unassembled WGS sequence"/>
</dbReference>
<reference evidence="2 3" key="1">
    <citation type="journal article" date="2014" name="BMC Genomics">
        <title>Genome sequencing of four Aureobasidium pullulans varieties: biotechnological potential, stress tolerance, and description of new species.</title>
        <authorList>
            <person name="Gostin Ar C."/>
            <person name="Ohm R.A."/>
            <person name="Kogej T."/>
            <person name="Sonjak S."/>
            <person name="Turk M."/>
            <person name="Zajc J."/>
            <person name="Zalar P."/>
            <person name="Grube M."/>
            <person name="Sun H."/>
            <person name="Han J."/>
            <person name="Sharma A."/>
            <person name="Chiniquy J."/>
            <person name="Ngan C.Y."/>
            <person name="Lipzen A."/>
            <person name="Barry K."/>
            <person name="Grigoriev I.V."/>
            <person name="Gunde-Cimerman N."/>
        </authorList>
    </citation>
    <scope>NUCLEOTIDE SEQUENCE [LARGE SCALE GENOMIC DNA]</scope>
    <source>
        <strain evidence="2 3">CBS 147.97</strain>
    </source>
</reference>
<dbReference type="EMBL" id="KL584725">
    <property type="protein sequence ID" value="KEQ68874.1"/>
    <property type="molecule type" value="Genomic_DNA"/>
</dbReference>
<dbReference type="AlphaFoldDB" id="A0A074WBB2"/>
<feature type="region of interest" description="Disordered" evidence="1">
    <location>
        <begin position="299"/>
        <end position="318"/>
    </location>
</feature>
<dbReference type="OrthoDB" id="3927778at2759"/>
<feature type="region of interest" description="Disordered" evidence="1">
    <location>
        <begin position="1"/>
        <end position="56"/>
    </location>
</feature>
<accession>A0A074WBB2</accession>
<evidence type="ECO:0000313" key="3">
    <source>
        <dbReference type="Proteomes" id="UP000027730"/>
    </source>
</evidence>
<gene>
    <name evidence="2" type="ORF">M436DRAFT_86033</name>
</gene>
<dbReference type="HOGENOM" id="CLU_891325_0_0_1"/>
<dbReference type="STRING" id="1043004.A0A074WBB2"/>
<organism evidence="2 3">
    <name type="scientific">Aureobasidium namibiae CBS 147.97</name>
    <dbReference type="NCBI Taxonomy" id="1043004"/>
    <lineage>
        <taxon>Eukaryota</taxon>
        <taxon>Fungi</taxon>
        <taxon>Dikarya</taxon>
        <taxon>Ascomycota</taxon>
        <taxon>Pezizomycotina</taxon>
        <taxon>Dothideomycetes</taxon>
        <taxon>Dothideomycetidae</taxon>
        <taxon>Dothideales</taxon>
        <taxon>Saccotheciaceae</taxon>
        <taxon>Aureobasidium</taxon>
    </lineage>
</organism>
<feature type="compositionally biased region" description="Low complexity" evidence="1">
    <location>
        <begin position="26"/>
        <end position="54"/>
    </location>
</feature>
<protein>
    <submittedName>
        <fullName evidence="2">Uncharacterized protein</fullName>
    </submittedName>
</protein>
<dbReference type="RefSeq" id="XP_013423088.1">
    <property type="nucleotide sequence ID" value="XM_013567634.1"/>
</dbReference>
<keyword evidence="3" id="KW-1185">Reference proteome</keyword>
<proteinExistence type="predicted"/>
<dbReference type="GeneID" id="25417632"/>
<sequence length="355" mass="39753">MDFDDELIAKLHQPSARTPTPPPSALPATTTTSTPSHQTPTTTTTPSHTRPSTTIKDAETYYIKPIPSGLRGSSLTHLLSLCHNHTLHNGFDVVKKAGVKPTSQKAGRKTILPNAAYYKWHIACVLGGKPKNTRHLTDEQRKRDKSSLKQGCSSRVWAWAVEKENPDGAWEIRWGDTDPAIHNHPPVDVRTLPNHRRRAREVEGVQVAIRECAERGMKRKEALMRLRALFPEGLFSDKDVANELQKFRVGGGGEGQDLDVGVQEVDGGQEEEVMVDVGDDGDEGDEVEAQLQVQLQNQTRSVQGDQHHQQLLQQQQMLQQPREIHQQALQQNQQNLQQTQQQHPHLFAPGVPAYW</sequence>